<keyword evidence="4 5" id="KW-0472">Membrane</keyword>
<dbReference type="Pfam" id="PF16670">
    <property type="entry name" value="PI-PLC-C1"/>
    <property type="match status" value="2"/>
</dbReference>
<dbReference type="KEGG" id="mvd:AWU67_05795"/>
<dbReference type="GO" id="GO:0008081">
    <property type="term" value="F:phosphoric diester hydrolase activity"/>
    <property type="evidence" value="ECO:0007669"/>
    <property type="project" value="InterPro"/>
</dbReference>
<dbReference type="GO" id="GO:0006629">
    <property type="term" value="P:lipid metabolic process"/>
    <property type="evidence" value="ECO:0007669"/>
    <property type="project" value="InterPro"/>
</dbReference>
<dbReference type="Proteomes" id="UP000058305">
    <property type="component" value="Chromosome"/>
</dbReference>
<feature type="transmembrane region" description="Helical" evidence="5">
    <location>
        <begin position="18"/>
        <end position="43"/>
    </location>
</feature>
<dbReference type="SUPFAM" id="SSF51695">
    <property type="entry name" value="PLC-like phosphodiesterases"/>
    <property type="match status" value="1"/>
</dbReference>
<dbReference type="OrthoDB" id="195526at2"/>
<dbReference type="InterPro" id="IPR017946">
    <property type="entry name" value="PLC-like_Pdiesterase_TIM-brl"/>
</dbReference>
<dbReference type="PROSITE" id="PS50007">
    <property type="entry name" value="PIPLC_X_DOMAIN"/>
    <property type="match status" value="1"/>
</dbReference>
<keyword evidence="7" id="KW-1185">Reference proteome</keyword>
<evidence type="ECO:0000313" key="6">
    <source>
        <dbReference type="EMBL" id="AMB58447.1"/>
    </source>
</evidence>
<dbReference type="EMBL" id="CP014145">
    <property type="protein sequence ID" value="AMB58447.1"/>
    <property type="molecule type" value="Genomic_DNA"/>
</dbReference>
<dbReference type="PANTHER" id="PTHR35518:SF2">
    <property type="entry name" value="MAINTENANCE OF TELOMERE CAPPING PROTEIN 6"/>
    <property type="match status" value="1"/>
</dbReference>
<accession>A0A0X8E2E6</accession>
<dbReference type="Gene3D" id="3.20.20.190">
    <property type="entry name" value="Phosphatidylinositol (PI) phosphodiesterase"/>
    <property type="match status" value="1"/>
</dbReference>
<reference evidence="6 7" key="1">
    <citation type="journal article" date="2016" name="J. Biotechnol.">
        <title>First complete genome sequence of a species in the genus Microterricola, an extremophilic cold active enzyme producing bacterial strain ERGS5:02 isolated from Sikkim Himalaya.</title>
        <authorList>
            <person name="Himanshu"/>
            <person name="Swarnkar M.K."/>
            <person name="Singh D."/>
            <person name="Kumar R."/>
        </authorList>
    </citation>
    <scope>NUCLEOTIDE SEQUENCE [LARGE SCALE GENOMIC DNA]</scope>
    <source>
        <strain evidence="6 7">ERGS5:02</strain>
    </source>
</reference>
<keyword evidence="3 5" id="KW-1133">Transmembrane helix</keyword>
<dbReference type="AlphaFoldDB" id="A0A0X8E2E6"/>
<evidence type="ECO:0000256" key="3">
    <source>
        <dbReference type="ARBA" id="ARBA00022989"/>
    </source>
</evidence>
<dbReference type="RefSeq" id="WP_067227138.1">
    <property type="nucleotide sequence ID" value="NZ_CP014145.1"/>
</dbReference>
<organism evidence="6 7">
    <name type="scientific">Microterricola viridarii</name>
    <dbReference type="NCBI Taxonomy" id="412690"/>
    <lineage>
        <taxon>Bacteria</taxon>
        <taxon>Bacillati</taxon>
        <taxon>Actinomycetota</taxon>
        <taxon>Actinomycetes</taxon>
        <taxon>Micrococcales</taxon>
        <taxon>Microbacteriaceae</taxon>
        <taxon>Microterricola</taxon>
    </lineage>
</organism>
<dbReference type="CDD" id="cd08589">
    <property type="entry name" value="PI-PLCc_SaPLC1_like"/>
    <property type="match status" value="1"/>
</dbReference>
<dbReference type="PANTHER" id="PTHR35518">
    <property type="entry name" value="MAINTENANCE OF TELOMOERE CAPPING"/>
    <property type="match status" value="1"/>
</dbReference>
<evidence type="ECO:0000313" key="7">
    <source>
        <dbReference type="Proteomes" id="UP000058305"/>
    </source>
</evidence>
<name>A0A0X8E2E6_9MICO</name>
<evidence type="ECO:0000256" key="1">
    <source>
        <dbReference type="ARBA" id="ARBA00004370"/>
    </source>
</evidence>
<gene>
    <name evidence="6" type="ORF">AWU67_05795</name>
</gene>
<dbReference type="InterPro" id="IPR032075">
    <property type="entry name" value="PI-PLC-C1"/>
</dbReference>
<comment type="subcellular location">
    <subcellularLocation>
        <location evidence="1">Membrane</location>
    </subcellularLocation>
</comment>
<proteinExistence type="predicted"/>
<keyword evidence="2 5" id="KW-0812">Transmembrane</keyword>
<evidence type="ECO:0000256" key="4">
    <source>
        <dbReference type="ARBA" id="ARBA00023136"/>
    </source>
</evidence>
<reference evidence="7" key="2">
    <citation type="submission" date="2016-01" db="EMBL/GenBank/DDBJ databases">
        <title>First complete genome sequence of a species in the genus Microterricola, an extremophilic cold active enzyme producing strain ERGS5:02 isolated from Sikkim Himalaya.</title>
        <authorList>
            <person name="Kumar R."/>
            <person name="Singh D."/>
            <person name="Swarnkar M.K."/>
        </authorList>
    </citation>
    <scope>NUCLEOTIDE SEQUENCE [LARGE SCALE GENOMIC DNA]</scope>
    <source>
        <strain evidence="7">ERGS5:02</strain>
    </source>
</reference>
<dbReference type="InterPro" id="IPR051008">
    <property type="entry name" value="Telomere_Capping_Maintenance"/>
</dbReference>
<protein>
    <recommendedName>
        <fullName evidence="8">Phosphoinositide phospholipase C, Ca2+-dependent</fullName>
    </recommendedName>
</protein>
<evidence type="ECO:0000256" key="5">
    <source>
        <dbReference type="SAM" id="Phobius"/>
    </source>
</evidence>
<evidence type="ECO:0000256" key="2">
    <source>
        <dbReference type="ARBA" id="ARBA00022692"/>
    </source>
</evidence>
<sequence length="373" mass="40132">MTNSTAETKRRALRRTSIILGSVAGVLVIGVAAMIGSFLLVGWQSSEEQIARFETHTAEVGALSPAEKASWVDDAGDATVSDELPFNQLQTISTHNSYALEPTWLQLRMIDLMSPGQSAVLQYGHAPLWDQLDAGIRSLEIDVRWNGASFEASHMPLLANGSTMPDFALGLRELALWSDAHPAHLPISIMIEPKSDFLYLDPSLKHFDGAACSALDATITEALGDRLFTPADLRGEASSLRAAAADGWPSVAEMRGSVLFFYAENDDARELCFGSDAGEVDRAVFASSHIEEDDAVFTVRDDPRDAAVSADLQAGLMVRVRADTDLRTSTDERDLAFATGAHIVATDFPPNEPEEGTGYSAAFPGGYLVRAGQ</sequence>
<evidence type="ECO:0008006" key="8">
    <source>
        <dbReference type="Google" id="ProtNLM"/>
    </source>
</evidence>
<dbReference type="GO" id="GO:0016020">
    <property type="term" value="C:membrane"/>
    <property type="evidence" value="ECO:0007669"/>
    <property type="project" value="UniProtKB-SubCell"/>
</dbReference>